<comment type="caution">
    <text evidence="1">The sequence shown here is derived from an EMBL/GenBank/DDBJ whole genome shotgun (WGS) entry which is preliminary data.</text>
</comment>
<dbReference type="EMBL" id="PYGE01000001">
    <property type="protein sequence ID" value="PSL08250.1"/>
    <property type="molecule type" value="Genomic_DNA"/>
</dbReference>
<accession>A0A2P8EFL4</accession>
<organism evidence="1 2">
    <name type="scientific">Haloactinopolyspora alba</name>
    <dbReference type="NCBI Taxonomy" id="648780"/>
    <lineage>
        <taxon>Bacteria</taxon>
        <taxon>Bacillati</taxon>
        <taxon>Actinomycetota</taxon>
        <taxon>Actinomycetes</taxon>
        <taxon>Jiangellales</taxon>
        <taxon>Jiangellaceae</taxon>
        <taxon>Haloactinopolyspora</taxon>
    </lineage>
</organism>
<reference evidence="1 2" key="1">
    <citation type="submission" date="2018-03" db="EMBL/GenBank/DDBJ databases">
        <title>Genomic Encyclopedia of Archaeal and Bacterial Type Strains, Phase II (KMG-II): from individual species to whole genera.</title>
        <authorList>
            <person name="Goeker M."/>
        </authorList>
    </citation>
    <scope>NUCLEOTIDE SEQUENCE [LARGE SCALE GENOMIC DNA]</scope>
    <source>
        <strain evidence="1 2">DSM 45211</strain>
    </source>
</reference>
<dbReference type="AlphaFoldDB" id="A0A2P8EFL4"/>
<protein>
    <submittedName>
        <fullName evidence="1">Uncharacterized protein</fullName>
    </submittedName>
</protein>
<sequence length="99" mass="10716">MADSVWVFHANGVDTFEQEADFDPESYGGVESRVDVTTPSGAVHLYRGVNGGKPVRYTVADNGTLLITSGREEFVYGTAGWARVTGDRPGRGNDPRPVR</sequence>
<gene>
    <name evidence="1" type="ORF">CLV30_101221</name>
</gene>
<proteinExistence type="predicted"/>
<evidence type="ECO:0000313" key="2">
    <source>
        <dbReference type="Proteomes" id="UP000243528"/>
    </source>
</evidence>
<name>A0A2P8EFL4_9ACTN</name>
<dbReference type="Proteomes" id="UP000243528">
    <property type="component" value="Unassembled WGS sequence"/>
</dbReference>
<evidence type="ECO:0000313" key="1">
    <source>
        <dbReference type="EMBL" id="PSL08250.1"/>
    </source>
</evidence>
<keyword evidence="2" id="KW-1185">Reference proteome</keyword>